<dbReference type="RefSeq" id="WP_131894599.1">
    <property type="nucleotide sequence ID" value="NZ_SMKZ01000014.1"/>
</dbReference>
<dbReference type="OrthoDB" id="4284031at2"/>
<dbReference type="Proteomes" id="UP000294739">
    <property type="component" value="Unassembled WGS sequence"/>
</dbReference>
<dbReference type="InParanoid" id="A0A4R5DIN3"/>
<evidence type="ECO:0000256" key="1">
    <source>
        <dbReference type="SAM" id="MobiDB-lite"/>
    </source>
</evidence>
<reference evidence="3 4" key="1">
    <citation type="submission" date="2019-03" db="EMBL/GenBank/DDBJ databases">
        <title>Draft genome sequences of novel Actinobacteria.</title>
        <authorList>
            <person name="Sahin N."/>
            <person name="Ay H."/>
            <person name="Saygin H."/>
        </authorList>
    </citation>
    <scope>NUCLEOTIDE SEQUENCE [LARGE SCALE GENOMIC DNA]</scope>
    <source>
        <strain evidence="3 4">5K138</strain>
    </source>
</reference>
<evidence type="ECO:0000256" key="2">
    <source>
        <dbReference type="SAM" id="Phobius"/>
    </source>
</evidence>
<gene>
    <name evidence="3" type="ORF">E1269_11715</name>
</gene>
<keyword evidence="4" id="KW-1185">Reference proteome</keyword>
<protein>
    <submittedName>
        <fullName evidence="3">DUF4229 domain-containing protein</fullName>
    </submittedName>
</protein>
<evidence type="ECO:0000313" key="4">
    <source>
        <dbReference type="Proteomes" id="UP000294739"/>
    </source>
</evidence>
<dbReference type="EMBL" id="SMKZ01000014">
    <property type="protein sequence ID" value="TDE10363.1"/>
    <property type="molecule type" value="Genomic_DNA"/>
</dbReference>
<organism evidence="3 4">
    <name type="scientific">Jiangella asiatica</name>
    <dbReference type="NCBI Taxonomy" id="2530372"/>
    <lineage>
        <taxon>Bacteria</taxon>
        <taxon>Bacillati</taxon>
        <taxon>Actinomycetota</taxon>
        <taxon>Actinomycetes</taxon>
        <taxon>Jiangellales</taxon>
        <taxon>Jiangellaceae</taxon>
        <taxon>Jiangella</taxon>
    </lineage>
</organism>
<comment type="caution">
    <text evidence="3">The sequence shown here is derived from an EMBL/GenBank/DDBJ whole genome shotgun (WGS) entry which is preliminary data.</text>
</comment>
<keyword evidence="2" id="KW-0472">Membrane</keyword>
<keyword evidence="2" id="KW-1133">Transmembrane helix</keyword>
<dbReference type="InterPro" id="IPR025323">
    <property type="entry name" value="DUF4229"/>
</dbReference>
<accession>A0A4R5DIN3</accession>
<proteinExistence type="predicted"/>
<feature type="transmembrane region" description="Helical" evidence="2">
    <location>
        <begin position="30"/>
        <end position="47"/>
    </location>
</feature>
<dbReference type="Pfam" id="PF14012">
    <property type="entry name" value="DUF4229"/>
    <property type="match status" value="1"/>
</dbReference>
<name>A0A4R5DIN3_9ACTN</name>
<sequence>MALLRYTLLRALVFVVVGALLWLVGLRGFVLVAGALFVSGMISIFALRDSRDKVSMAWDRRLSTIKERTAAEDAWDDEQRAQAADARPADARPADTGPAEAGSETEQRRHAG</sequence>
<evidence type="ECO:0000313" key="3">
    <source>
        <dbReference type="EMBL" id="TDE10363.1"/>
    </source>
</evidence>
<feature type="region of interest" description="Disordered" evidence="1">
    <location>
        <begin position="70"/>
        <end position="112"/>
    </location>
</feature>
<feature type="transmembrane region" description="Helical" evidence="2">
    <location>
        <begin position="7"/>
        <end position="24"/>
    </location>
</feature>
<keyword evidence="2" id="KW-0812">Transmembrane</keyword>
<dbReference type="AlphaFoldDB" id="A0A4R5DIN3"/>